<sequence length="77" mass="8275">MEKEGTPRPLNSSDRKKGKDLRAGREGGGSDLGTGATWQCSAFLGIDFLGVSECVPPPPRFDWPLRQVVDCSVITLA</sequence>
<protein>
    <submittedName>
        <fullName evidence="2">Uncharacterized protein</fullName>
    </submittedName>
</protein>
<evidence type="ECO:0000256" key="1">
    <source>
        <dbReference type="SAM" id="MobiDB-lite"/>
    </source>
</evidence>
<feature type="compositionally biased region" description="Basic and acidic residues" evidence="1">
    <location>
        <begin position="13"/>
        <end position="25"/>
    </location>
</feature>
<keyword evidence="3" id="KW-1185">Reference proteome</keyword>
<gene>
    <name evidence="2" type="ORF">E2C01_044094</name>
</gene>
<dbReference type="AlphaFoldDB" id="A0A5B7FS83"/>
<dbReference type="Proteomes" id="UP000324222">
    <property type="component" value="Unassembled WGS sequence"/>
</dbReference>
<evidence type="ECO:0000313" key="2">
    <source>
        <dbReference type="EMBL" id="MPC50271.1"/>
    </source>
</evidence>
<feature type="region of interest" description="Disordered" evidence="1">
    <location>
        <begin position="1"/>
        <end position="35"/>
    </location>
</feature>
<organism evidence="2 3">
    <name type="scientific">Portunus trituberculatus</name>
    <name type="common">Swimming crab</name>
    <name type="synonym">Neptunus trituberculatus</name>
    <dbReference type="NCBI Taxonomy" id="210409"/>
    <lineage>
        <taxon>Eukaryota</taxon>
        <taxon>Metazoa</taxon>
        <taxon>Ecdysozoa</taxon>
        <taxon>Arthropoda</taxon>
        <taxon>Crustacea</taxon>
        <taxon>Multicrustacea</taxon>
        <taxon>Malacostraca</taxon>
        <taxon>Eumalacostraca</taxon>
        <taxon>Eucarida</taxon>
        <taxon>Decapoda</taxon>
        <taxon>Pleocyemata</taxon>
        <taxon>Brachyura</taxon>
        <taxon>Eubrachyura</taxon>
        <taxon>Portunoidea</taxon>
        <taxon>Portunidae</taxon>
        <taxon>Portuninae</taxon>
        <taxon>Portunus</taxon>
    </lineage>
</organism>
<accession>A0A5B7FS83</accession>
<proteinExistence type="predicted"/>
<comment type="caution">
    <text evidence="2">The sequence shown here is derived from an EMBL/GenBank/DDBJ whole genome shotgun (WGS) entry which is preliminary data.</text>
</comment>
<evidence type="ECO:0000313" key="3">
    <source>
        <dbReference type="Proteomes" id="UP000324222"/>
    </source>
</evidence>
<dbReference type="EMBL" id="VSRR010009394">
    <property type="protein sequence ID" value="MPC50271.1"/>
    <property type="molecule type" value="Genomic_DNA"/>
</dbReference>
<name>A0A5B7FS83_PORTR</name>
<reference evidence="2 3" key="1">
    <citation type="submission" date="2019-05" db="EMBL/GenBank/DDBJ databases">
        <title>Another draft genome of Portunus trituberculatus and its Hox gene families provides insights of decapod evolution.</title>
        <authorList>
            <person name="Jeong J.-H."/>
            <person name="Song I."/>
            <person name="Kim S."/>
            <person name="Choi T."/>
            <person name="Kim D."/>
            <person name="Ryu S."/>
            <person name="Kim W."/>
        </authorList>
    </citation>
    <scope>NUCLEOTIDE SEQUENCE [LARGE SCALE GENOMIC DNA]</scope>
    <source>
        <tissue evidence="2">Muscle</tissue>
    </source>
</reference>